<dbReference type="Gene3D" id="2.40.40.10">
    <property type="entry name" value="RlpA-like domain"/>
    <property type="match status" value="1"/>
</dbReference>
<dbReference type="GO" id="GO:0000270">
    <property type="term" value="P:peptidoglycan metabolic process"/>
    <property type="evidence" value="ECO:0007669"/>
    <property type="project" value="UniProtKB-UniRule"/>
</dbReference>
<keyword evidence="4 8" id="KW-0449">Lipoprotein</keyword>
<accession>A0A1M7YGA1</accession>
<dbReference type="Pfam" id="PF03330">
    <property type="entry name" value="DPBB_1"/>
    <property type="match status" value="1"/>
</dbReference>
<organism evidence="8 9">
    <name type="scientific">Desulfopila aestuarii DSM 18488</name>
    <dbReference type="NCBI Taxonomy" id="1121416"/>
    <lineage>
        <taxon>Bacteria</taxon>
        <taxon>Pseudomonadati</taxon>
        <taxon>Thermodesulfobacteriota</taxon>
        <taxon>Desulfobulbia</taxon>
        <taxon>Desulfobulbales</taxon>
        <taxon>Desulfocapsaceae</taxon>
        <taxon>Desulfopila</taxon>
    </lineage>
</organism>
<dbReference type="GO" id="GO:0071555">
    <property type="term" value="P:cell wall organization"/>
    <property type="evidence" value="ECO:0007669"/>
    <property type="project" value="UniProtKB-KW"/>
</dbReference>
<evidence type="ECO:0000256" key="4">
    <source>
        <dbReference type="HAMAP-Rule" id="MF_02071"/>
    </source>
</evidence>
<keyword evidence="1 6" id="KW-0732">Signal</keyword>
<evidence type="ECO:0000259" key="7">
    <source>
        <dbReference type="PROSITE" id="PS51724"/>
    </source>
</evidence>
<evidence type="ECO:0000256" key="1">
    <source>
        <dbReference type="ARBA" id="ARBA00022729"/>
    </source>
</evidence>
<sequence>MQITRLKTTGKVATFLICASLAATLLSGCASKSPTYSKSGKSKWSDPTQAPYVIKNKTYYPIPDATGFKEKGLASWYGDYFHGRPTSNGERYDMYGMTAAHKILPMNTLLRVRNLNNGKETIVRVNDRGPFVDGRIIDLSYTAAEELDIVGPGTSRVEIIAIPANNQNDLQLMAAASKPEPQPQTTKSQPQTIKSLRQPIKTQRQAENVTEKQFYVQVGKYNQLENALKLKKRFTDSGHAAFIQTEGDPTQPSYQVHVFAGRELAIAKKAEAALLQNGYSGASLVVR</sequence>
<evidence type="ECO:0000256" key="3">
    <source>
        <dbReference type="ARBA" id="ARBA00023316"/>
    </source>
</evidence>
<gene>
    <name evidence="4" type="primary">rlpA</name>
    <name evidence="8" type="ORF">SAMN02745220_04104</name>
</gene>
<dbReference type="STRING" id="1121416.SAMN02745220_04104"/>
<dbReference type="OrthoDB" id="9779128at2"/>
<evidence type="ECO:0000256" key="2">
    <source>
        <dbReference type="ARBA" id="ARBA00023239"/>
    </source>
</evidence>
<feature type="signal peptide" evidence="6">
    <location>
        <begin position="1"/>
        <end position="22"/>
    </location>
</feature>
<evidence type="ECO:0000313" key="8">
    <source>
        <dbReference type="EMBL" id="SHO51633.1"/>
    </source>
</evidence>
<dbReference type="PROSITE" id="PS51257">
    <property type="entry name" value="PROKAR_LIPOPROTEIN"/>
    <property type="match status" value="1"/>
</dbReference>
<keyword evidence="2 4" id="KW-0456">Lyase</keyword>
<protein>
    <recommendedName>
        <fullName evidence="4">Probable endolytic peptidoglycan transglycosylase RlpA</fullName>
        <ecNumber evidence="4">4.2.2.-</ecNumber>
    </recommendedName>
</protein>
<dbReference type="InterPro" id="IPR034718">
    <property type="entry name" value="RlpA"/>
</dbReference>
<comment type="similarity">
    <text evidence="4 5">Belongs to the RlpA family.</text>
</comment>
<evidence type="ECO:0000313" key="9">
    <source>
        <dbReference type="Proteomes" id="UP000184603"/>
    </source>
</evidence>
<dbReference type="NCBIfam" id="TIGR00413">
    <property type="entry name" value="rlpA"/>
    <property type="match status" value="1"/>
</dbReference>
<keyword evidence="4" id="KW-0472">Membrane</keyword>
<keyword evidence="9" id="KW-1185">Reference proteome</keyword>
<dbReference type="RefSeq" id="WP_073615532.1">
    <property type="nucleotide sequence ID" value="NZ_FRFE01000027.1"/>
</dbReference>
<dbReference type="SUPFAM" id="SSF110997">
    <property type="entry name" value="Sporulation related repeat"/>
    <property type="match status" value="1"/>
</dbReference>
<dbReference type="HAMAP" id="MF_02071">
    <property type="entry name" value="RlpA"/>
    <property type="match status" value="1"/>
</dbReference>
<dbReference type="Proteomes" id="UP000184603">
    <property type="component" value="Unassembled WGS sequence"/>
</dbReference>
<dbReference type="GO" id="GO:0008932">
    <property type="term" value="F:lytic endotransglycosylase activity"/>
    <property type="evidence" value="ECO:0007669"/>
    <property type="project" value="UniProtKB-UniRule"/>
</dbReference>
<dbReference type="EC" id="4.2.2.-" evidence="4"/>
<dbReference type="GO" id="GO:0042834">
    <property type="term" value="F:peptidoglycan binding"/>
    <property type="evidence" value="ECO:0007669"/>
    <property type="project" value="InterPro"/>
</dbReference>
<dbReference type="InterPro" id="IPR012997">
    <property type="entry name" value="RplA"/>
</dbReference>
<dbReference type="GO" id="GO:0005886">
    <property type="term" value="C:plasma membrane"/>
    <property type="evidence" value="ECO:0007669"/>
    <property type="project" value="UniProtKB-SubCell"/>
</dbReference>
<keyword evidence="4" id="KW-0564">Palmitate</keyword>
<dbReference type="SUPFAM" id="SSF50685">
    <property type="entry name" value="Barwin-like endoglucanases"/>
    <property type="match status" value="1"/>
</dbReference>
<dbReference type="InterPro" id="IPR036680">
    <property type="entry name" value="SPOR-like_sf"/>
</dbReference>
<keyword evidence="4" id="KW-1003">Cell membrane</keyword>
<dbReference type="InterPro" id="IPR009009">
    <property type="entry name" value="RlpA-like_DPBB"/>
</dbReference>
<dbReference type="CDD" id="cd22268">
    <property type="entry name" value="DPBB_RlpA-like"/>
    <property type="match status" value="1"/>
</dbReference>
<dbReference type="Pfam" id="PF05036">
    <property type="entry name" value="SPOR"/>
    <property type="match status" value="1"/>
</dbReference>
<keyword evidence="3 4" id="KW-0961">Cell wall biogenesis/degradation</keyword>
<proteinExistence type="inferred from homology"/>
<dbReference type="InterPro" id="IPR007730">
    <property type="entry name" value="SPOR-like_dom"/>
</dbReference>
<feature type="chain" id="PRO_5013416014" description="Probable endolytic peptidoglycan transglycosylase RlpA" evidence="6">
    <location>
        <begin position="23"/>
        <end position="287"/>
    </location>
</feature>
<dbReference type="PANTHER" id="PTHR34183">
    <property type="entry name" value="ENDOLYTIC PEPTIDOGLYCAN TRANSGLYCOSYLASE RLPA"/>
    <property type="match status" value="1"/>
</dbReference>
<comment type="subcellular location">
    <subcellularLocation>
        <location evidence="4">Cell membrane</location>
        <topology evidence="4">Lipid-anchor</topology>
    </subcellularLocation>
</comment>
<feature type="domain" description="SPOR" evidence="7">
    <location>
        <begin position="208"/>
        <end position="287"/>
    </location>
</feature>
<dbReference type="AlphaFoldDB" id="A0A1M7YGA1"/>
<comment type="function">
    <text evidence="4">Lytic transglycosylase with a strong preference for naked glycan strands that lack stem peptides.</text>
</comment>
<dbReference type="InterPro" id="IPR036908">
    <property type="entry name" value="RlpA-like_sf"/>
</dbReference>
<dbReference type="PROSITE" id="PS51724">
    <property type="entry name" value="SPOR"/>
    <property type="match status" value="1"/>
</dbReference>
<dbReference type="PANTHER" id="PTHR34183:SF1">
    <property type="entry name" value="ENDOLYTIC PEPTIDOGLYCAN TRANSGLYCOSYLASE RLPA"/>
    <property type="match status" value="1"/>
</dbReference>
<name>A0A1M7YGA1_9BACT</name>
<evidence type="ECO:0000256" key="6">
    <source>
        <dbReference type="SAM" id="SignalP"/>
    </source>
</evidence>
<dbReference type="Gene3D" id="3.30.70.1070">
    <property type="entry name" value="Sporulation related repeat"/>
    <property type="match status" value="1"/>
</dbReference>
<dbReference type="EMBL" id="FRFE01000027">
    <property type="protein sequence ID" value="SHO51633.1"/>
    <property type="molecule type" value="Genomic_DNA"/>
</dbReference>
<evidence type="ECO:0000256" key="5">
    <source>
        <dbReference type="RuleBase" id="RU003495"/>
    </source>
</evidence>
<reference evidence="8 9" key="1">
    <citation type="submission" date="2016-12" db="EMBL/GenBank/DDBJ databases">
        <authorList>
            <person name="Song W.-J."/>
            <person name="Kurnit D.M."/>
        </authorList>
    </citation>
    <scope>NUCLEOTIDE SEQUENCE [LARGE SCALE GENOMIC DNA]</scope>
    <source>
        <strain evidence="8 9">DSM 18488</strain>
    </source>
</reference>